<dbReference type="InterPro" id="IPR011993">
    <property type="entry name" value="PH-like_dom_sf"/>
</dbReference>
<dbReference type="Pfam" id="PF06602">
    <property type="entry name" value="Myotub-related"/>
    <property type="match status" value="1"/>
</dbReference>
<dbReference type="EMBL" id="SSOP01000007">
    <property type="protein sequence ID" value="KAB5595664.1"/>
    <property type="molecule type" value="Genomic_DNA"/>
</dbReference>
<feature type="compositionally biased region" description="Low complexity" evidence="4">
    <location>
        <begin position="1180"/>
        <end position="1214"/>
    </location>
</feature>
<evidence type="ECO:0000256" key="4">
    <source>
        <dbReference type="SAM" id="MobiDB-lite"/>
    </source>
</evidence>
<dbReference type="InterPro" id="IPR018608">
    <property type="entry name" value="Gti1/Pac2"/>
</dbReference>
<dbReference type="AlphaFoldDB" id="A0A5N5QVF8"/>
<dbReference type="CDD" id="cd17666">
    <property type="entry name" value="PTP-MTM-like_fungal"/>
    <property type="match status" value="1"/>
</dbReference>
<evidence type="ECO:0000313" key="7">
    <source>
        <dbReference type="Proteomes" id="UP000383932"/>
    </source>
</evidence>
<dbReference type="InterPro" id="IPR048994">
    <property type="entry name" value="PH-GRAM_MTMR6-9"/>
</dbReference>
<protein>
    <submittedName>
        <fullName evidence="6">Phosphoinositide 3-phosphatase</fullName>
    </submittedName>
</protein>
<evidence type="ECO:0000256" key="3">
    <source>
        <dbReference type="PIRSR" id="PIRSR630564-2"/>
    </source>
</evidence>
<feature type="binding site" evidence="3">
    <location>
        <begin position="595"/>
        <end position="598"/>
    </location>
    <ligand>
        <name>substrate</name>
    </ligand>
</feature>
<accession>A0A5N5QVF8</accession>
<dbReference type="Gene3D" id="2.30.29.30">
    <property type="entry name" value="Pleckstrin-homology domain (PH domain)/Phosphotyrosine-binding domain (PTB)"/>
    <property type="match status" value="1"/>
</dbReference>
<feature type="region of interest" description="Disordered" evidence="4">
    <location>
        <begin position="1118"/>
        <end position="1236"/>
    </location>
</feature>
<dbReference type="Proteomes" id="UP000383932">
    <property type="component" value="Unassembled WGS sequence"/>
</dbReference>
<dbReference type="Pfam" id="PF21098">
    <property type="entry name" value="PH-GRAM_MTMR6-like"/>
    <property type="match status" value="1"/>
</dbReference>
<name>A0A5N5QVF8_9AGAM</name>
<dbReference type="GO" id="GO:0016020">
    <property type="term" value="C:membrane"/>
    <property type="evidence" value="ECO:0007669"/>
    <property type="project" value="TreeGrafter"/>
</dbReference>
<dbReference type="PANTHER" id="PTHR10807:SF128">
    <property type="entry name" value="PHOSPHATIDYLINOSITOL-3,5-BISPHOSPHATE 3-PHOSPHATASE"/>
    <property type="match status" value="1"/>
</dbReference>
<evidence type="ECO:0000259" key="5">
    <source>
        <dbReference type="PROSITE" id="PS51339"/>
    </source>
</evidence>
<sequence>MFCVAGHDVQRPTHPRLHVRDARDAQIMFEACRLGILKPVSRRLNDSERAMFIKSGSVFVWQEADVGTPALLPDTITKRHHTGRYRPQTMDRRANVELLEDARAIPEKTLGDQLDPNGIKSRKDIVGTKHAKELPSTGLLVKQTYSAIVTLPGSPPDAKRRKWHITCYFTHEDFPHLPTLDMMPALKAVKVPQGVYRSGKSRQSARSNGDFGYADSSSSRIASPSPISSPITPNTPTTFASSRSSSATSSPLVAHSGIQWAAGGQNVGPQAYHMDGRGCESNMMDATPIELPPIHAAGGPHLRLSDPYSLRSRHENTPNYEPRFPEDERMIRALNGHLVLAKGGAQQQGALHLTAHQIIFKTDDGQETWIPYPLISMVTRLPQTLTGESPISIRCRTFDNFTLYFEEAQKSLHVFESIRECTVATSVTRLYAFFYHPPDGTPRNGWSVYSPHEEFRRMGIATRTKAWRFTDVNKDYTFCPTYPALLVVPARISDATLTYAAKYRSKARIPSLSYLHWGNFATITRCSQPMVGLTNNRSVQDEKLIEAIFQSHYSAHSVYAGPPDGRARLTSSPVYGATAVNLIIDARPTTNAVANTAKGAGTENMDNYKEAKKVYLGIDNIHVMRDSVARVAEALYEADILASMPSSSSGSPDASGPDVSRPAFLDRQALRRSGWIKHLTAILEGTLIVVKTIHVNASHVLLHCSDGWDRTAQISSLAQICLDPYFRTLRGFYVLVEKEWLSFGHKFLDRCGHLSSEKLFVTAPSDGSGSDAAQAFFASVQNKFSSQSHLKETSPVFHQFLESLWQIQRQFPTRFEYNEEFLLKLHYHLNSCQFGTFLFNCERERRTSEGDQPNAEQQTHSVWDWFDAQESQWRNPNYDASLNLPTSRDMGVLLPDTKDVRFWFRLYGRGDEEMNGGAMNQAGGSGVELRGPIAGFDDDPVLGSSPLPALTPSTTPPPPGDQDPLKGHRIPYQPRSPTRSRRSTPGLPSAANTPPIVRQDSFRALSSSNSPFSTQSALNEGASFASSRVWKNAAEGLAAGAGGVKSVWASVSSTVFQAAQTVYDNTTRDFNTPGPEPSASRREELLNRGGELPAINSLGRSSGSTLLARSSSIPDVLDPWHDAAPSTASQPAVIAPTPIGASNFKPTLVDEIQPWSQPGASPPPLAKRTQPSSLQDSIGSLPSSLSDLTLLTEPSMSRPRSVASPRPASISASSVTDKHQPQSSVADIDPLGVGFR</sequence>
<comment type="similarity">
    <text evidence="1">Belongs to the protein-tyrosine phosphatase family. Non-receptor class myotubularin subfamily.</text>
</comment>
<feature type="binding site" evidence="3">
    <location>
        <begin position="704"/>
        <end position="710"/>
    </location>
    <ligand>
        <name>substrate</name>
    </ligand>
</feature>
<feature type="binding site" evidence="3">
    <location>
        <begin position="620"/>
        <end position="621"/>
    </location>
    <ligand>
        <name>substrate</name>
    </ligand>
</feature>
<comment type="caution">
    <text evidence="6">The sequence shown here is derived from an EMBL/GenBank/DDBJ whole genome shotgun (WGS) entry which is preliminary data.</text>
</comment>
<dbReference type="SUPFAM" id="SSF50729">
    <property type="entry name" value="PH domain-like"/>
    <property type="match status" value="1"/>
</dbReference>
<evidence type="ECO:0000313" key="6">
    <source>
        <dbReference type="EMBL" id="KAB5595664.1"/>
    </source>
</evidence>
<dbReference type="GO" id="GO:0005737">
    <property type="term" value="C:cytoplasm"/>
    <property type="evidence" value="ECO:0007669"/>
    <property type="project" value="TreeGrafter"/>
</dbReference>
<dbReference type="InterPro" id="IPR030564">
    <property type="entry name" value="Myotubularin"/>
</dbReference>
<feature type="compositionally biased region" description="Polar residues" evidence="4">
    <location>
        <begin position="1169"/>
        <end position="1178"/>
    </location>
</feature>
<organism evidence="6 7">
    <name type="scientific">Ceratobasidium theobromae</name>
    <dbReference type="NCBI Taxonomy" id="1582974"/>
    <lineage>
        <taxon>Eukaryota</taxon>
        <taxon>Fungi</taxon>
        <taxon>Dikarya</taxon>
        <taxon>Basidiomycota</taxon>
        <taxon>Agaricomycotina</taxon>
        <taxon>Agaricomycetes</taxon>
        <taxon>Cantharellales</taxon>
        <taxon>Ceratobasidiaceae</taxon>
        <taxon>Ceratobasidium</taxon>
    </lineage>
</organism>
<reference evidence="6 7" key="1">
    <citation type="journal article" date="2019" name="Fungal Biol. Biotechnol.">
        <title>Draft genome sequence of fastidious pathogen Ceratobasidium theobromae, which causes vascular-streak dieback in Theobroma cacao.</title>
        <authorList>
            <person name="Ali S.S."/>
            <person name="Asman A."/>
            <person name="Shao J."/>
            <person name="Firmansyah A.P."/>
            <person name="Susilo A.W."/>
            <person name="Rosmana A."/>
            <person name="McMahon P."/>
            <person name="Junaid M."/>
            <person name="Guest D."/>
            <person name="Kheng T.Y."/>
            <person name="Meinhardt L.W."/>
            <person name="Bailey B.A."/>
        </authorList>
    </citation>
    <scope>NUCLEOTIDE SEQUENCE [LARGE SCALE GENOMIC DNA]</scope>
    <source>
        <strain evidence="6 7">CT2</strain>
    </source>
</reference>
<evidence type="ECO:0000256" key="2">
    <source>
        <dbReference type="PIRSR" id="PIRSR630564-1"/>
    </source>
</evidence>
<dbReference type="SUPFAM" id="SSF52799">
    <property type="entry name" value="(Phosphotyrosine protein) phosphatases II"/>
    <property type="match status" value="1"/>
</dbReference>
<dbReference type="Pfam" id="PF09729">
    <property type="entry name" value="Gti1_Pac2"/>
    <property type="match status" value="1"/>
</dbReference>
<dbReference type="PROSITE" id="PS51339">
    <property type="entry name" value="PPASE_MYOTUBULARIN"/>
    <property type="match status" value="1"/>
</dbReference>
<dbReference type="PROSITE" id="PS00383">
    <property type="entry name" value="TYR_PHOSPHATASE_1"/>
    <property type="match status" value="1"/>
</dbReference>
<dbReference type="InterPro" id="IPR010569">
    <property type="entry name" value="Myotubularin-like_Pase_dom"/>
</dbReference>
<feature type="compositionally biased region" description="Low complexity" evidence="4">
    <location>
        <begin position="216"/>
        <end position="250"/>
    </location>
</feature>
<feature type="region of interest" description="Disordered" evidence="4">
    <location>
        <begin position="197"/>
        <end position="250"/>
    </location>
</feature>
<dbReference type="GO" id="GO:0046856">
    <property type="term" value="P:phosphatidylinositol dephosphorylation"/>
    <property type="evidence" value="ECO:0007669"/>
    <property type="project" value="TreeGrafter"/>
</dbReference>
<dbReference type="InterPro" id="IPR029021">
    <property type="entry name" value="Prot-tyrosine_phosphatase-like"/>
</dbReference>
<feature type="domain" description="Myotubularin phosphatase" evidence="5">
    <location>
        <begin position="445"/>
        <end position="907"/>
    </location>
</feature>
<dbReference type="GO" id="GO:0004438">
    <property type="term" value="F:phosphatidylinositol-3-phosphate phosphatase activity"/>
    <property type="evidence" value="ECO:0007669"/>
    <property type="project" value="TreeGrafter"/>
</dbReference>
<keyword evidence="7" id="KW-1185">Reference proteome</keyword>
<dbReference type="PANTHER" id="PTHR10807">
    <property type="entry name" value="MYOTUBULARIN-RELATED"/>
    <property type="match status" value="1"/>
</dbReference>
<dbReference type="OrthoDB" id="271628at2759"/>
<feature type="region of interest" description="Disordered" evidence="4">
    <location>
        <begin position="913"/>
        <end position="997"/>
    </location>
</feature>
<proteinExistence type="inferred from homology"/>
<feature type="compositionally biased region" description="Low complexity" evidence="4">
    <location>
        <begin position="942"/>
        <end position="953"/>
    </location>
</feature>
<gene>
    <name evidence="6" type="ORF">CTheo_902</name>
</gene>
<dbReference type="InterPro" id="IPR016130">
    <property type="entry name" value="Tyr_Pase_AS"/>
</dbReference>
<feature type="active site" description="Phosphocysteine intermediate" evidence="2">
    <location>
        <position position="704"/>
    </location>
</feature>
<evidence type="ECO:0000256" key="1">
    <source>
        <dbReference type="ARBA" id="ARBA00007471"/>
    </source>
</evidence>